<name>A0A2I0X5U1_9ASPA</name>
<sequence>MRVGFYKLEEITAETLRNGYFLNFSLFPFGDILLITLFLVSPRNFFLLSSDPLPPSAMESTCASQEANKEKKEQEMEAPFPVLGSGRKNVELKETVHSIRSSLNKFASLMKKPSHRRSPSPINWFPRKKTDSFLKRKIKLLQEGGGMNMSLVETLGNANPHYSRIAREKIAAQEAARRAMEARKAAMVEASWCRILQAARIQSKDAESKLQKAEAFAAEAFEEAKLMGVMMFDKPDCPRRSCEVSSSATGGKSAHTVTASFDTEFEVDREVAAAVKKAFILLANFSSSSNKEEFRDLLRKIRQNPDDYGALTTSLQCEFDHSSELEPELHNEVSHRKSSHGNLQEYHEDTNSNLSEDLVNIMVDRLKALQENELSSLATIVATCGLNAALLEMQNSHGHENEHGGQEEMRRRSNVDQSLYVSQKKKEDISNVPSLDKFLVKHVSRLEREVQQAQLSKKDDDAIAEFDEQVSDDRTAQLKQTRRKSQYASDLGSILIKHVSKLEREIQEAKNSQKKNPKNDHEEECIIKLSEDLERADVKFLEMISLASADEKEEKENLKCKSKSLTKEKNQAMELREITNGNISKSQDVRAKLETRKSFSCQSRQGINDFQQASLDKILVRPVHWLEREKMKAKEKGNMPSVKKIETKLEKIEPLDEILVKHQSKLEKTKLASVQEGTDFVVQKRRQHVEKIESLDEILVKHQSKLERAKLEATQNSENSIKNVDARRKAREKELQEAWGGLSLGNSLQPHLSKLEKDKAAWRRAEQEAKIRRREC</sequence>
<reference evidence="4 5" key="1">
    <citation type="journal article" date="2016" name="Sci. Rep.">
        <title>The Dendrobium catenatum Lindl. genome sequence provides insights into polysaccharide synthase, floral development and adaptive evolution.</title>
        <authorList>
            <person name="Zhang G.Q."/>
            <person name="Xu Q."/>
            <person name="Bian C."/>
            <person name="Tsai W.C."/>
            <person name="Yeh C.M."/>
            <person name="Liu K.W."/>
            <person name="Yoshida K."/>
            <person name="Zhang L.S."/>
            <person name="Chang S.B."/>
            <person name="Chen F."/>
            <person name="Shi Y."/>
            <person name="Su Y.Y."/>
            <person name="Zhang Y.Q."/>
            <person name="Chen L.J."/>
            <person name="Yin Y."/>
            <person name="Lin M."/>
            <person name="Huang H."/>
            <person name="Deng H."/>
            <person name="Wang Z.W."/>
            <person name="Zhu S.L."/>
            <person name="Zhao X."/>
            <person name="Deng C."/>
            <person name="Niu S.C."/>
            <person name="Huang J."/>
            <person name="Wang M."/>
            <person name="Liu G.H."/>
            <person name="Yang H.J."/>
            <person name="Xiao X.J."/>
            <person name="Hsiao Y.Y."/>
            <person name="Wu W.L."/>
            <person name="Chen Y.Y."/>
            <person name="Mitsuda N."/>
            <person name="Ohme-Takagi M."/>
            <person name="Luo Y.B."/>
            <person name="Van de Peer Y."/>
            <person name="Liu Z.J."/>
        </authorList>
    </citation>
    <scope>NUCLEOTIDE SEQUENCE [LARGE SCALE GENOMIC DNA]</scope>
    <source>
        <tissue evidence="4">The whole plant</tissue>
    </source>
</reference>
<feature type="compositionally biased region" description="Basic and acidic residues" evidence="2">
    <location>
        <begin position="397"/>
        <end position="414"/>
    </location>
</feature>
<evidence type="ECO:0000313" key="5">
    <source>
        <dbReference type="Proteomes" id="UP000233837"/>
    </source>
</evidence>
<dbReference type="EMBL" id="KZ502133">
    <property type="protein sequence ID" value="PKU83298.1"/>
    <property type="molecule type" value="Genomic_DNA"/>
</dbReference>
<accession>A0A2I0X5U1</accession>
<feature type="transmembrane region" description="Helical" evidence="3">
    <location>
        <begin position="20"/>
        <end position="40"/>
    </location>
</feature>
<evidence type="ECO:0000313" key="4">
    <source>
        <dbReference type="EMBL" id="PKU83298.1"/>
    </source>
</evidence>
<protein>
    <submittedName>
        <fullName evidence="4">Uncharacterized protein</fullName>
    </submittedName>
</protein>
<dbReference type="Proteomes" id="UP000233837">
    <property type="component" value="Unassembled WGS sequence"/>
</dbReference>
<keyword evidence="3" id="KW-0812">Transmembrane</keyword>
<keyword evidence="1" id="KW-0175">Coiled coil</keyword>
<feature type="region of interest" description="Disordered" evidence="2">
    <location>
        <begin position="397"/>
        <end position="426"/>
    </location>
</feature>
<evidence type="ECO:0000256" key="3">
    <source>
        <dbReference type="SAM" id="Phobius"/>
    </source>
</evidence>
<feature type="region of interest" description="Disordered" evidence="2">
    <location>
        <begin position="58"/>
        <end position="78"/>
    </location>
</feature>
<dbReference type="PANTHER" id="PTHR36325">
    <property type="entry name" value="MYOSIN-2 HEAVY CHAIN-LIKE PROTEIN"/>
    <property type="match status" value="1"/>
</dbReference>
<evidence type="ECO:0000256" key="2">
    <source>
        <dbReference type="SAM" id="MobiDB-lite"/>
    </source>
</evidence>
<dbReference type="AlphaFoldDB" id="A0A2I0X5U1"/>
<keyword evidence="3" id="KW-0472">Membrane</keyword>
<organism evidence="4 5">
    <name type="scientific">Dendrobium catenatum</name>
    <dbReference type="NCBI Taxonomy" id="906689"/>
    <lineage>
        <taxon>Eukaryota</taxon>
        <taxon>Viridiplantae</taxon>
        <taxon>Streptophyta</taxon>
        <taxon>Embryophyta</taxon>
        <taxon>Tracheophyta</taxon>
        <taxon>Spermatophyta</taxon>
        <taxon>Magnoliopsida</taxon>
        <taxon>Liliopsida</taxon>
        <taxon>Asparagales</taxon>
        <taxon>Orchidaceae</taxon>
        <taxon>Epidendroideae</taxon>
        <taxon>Malaxideae</taxon>
        <taxon>Dendrobiinae</taxon>
        <taxon>Dendrobium</taxon>
    </lineage>
</organism>
<gene>
    <name evidence="4" type="ORF">MA16_Dca023633</name>
</gene>
<feature type="coiled-coil region" evidence="1">
    <location>
        <begin position="548"/>
        <end position="575"/>
    </location>
</feature>
<keyword evidence="3" id="KW-1133">Transmembrane helix</keyword>
<feature type="compositionally biased region" description="Polar residues" evidence="2">
    <location>
        <begin position="713"/>
        <end position="722"/>
    </location>
</feature>
<dbReference type="STRING" id="906689.A0A2I0X5U1"/>
<proteinExistence type="predicted"/>
<keyword evidence="5" id="KW-1185">Reference proteome</keyword>
<dbReference type="PANTHER" id="PTHR36325:SF1">
    <property type="entry name" value="MYOSIN-2 HEAVY CHAIN-LIKE PROTEIN"/>
    <property type="match status" value="1"/>
</dbReference>
<feature type="region of interest" description="Disordered" evidence="2">
    <location>
        <begin position="711"/>
        <end position="732"/>
    </location>
</feature>
<reference evidence="4 5" key="2">
    <citation type="journal article" date="2017" name="Nature">
        <title>The Apostasia genome and the evolution of orchids.</title>
        <authorList>
            <person name="Zhang G.Q."/>
            <person name="Liu K.W."/>
            <person name="Li Z."/>
            <person name="Lohaus R."/>
            <person name="Hsiao Y.Y."/>
            <person name="Niu S.C."/>
            <person name="Wang J.Y."/>
            <person name="Lin Y.C."/>
            <person name="Xu Q."/>
            <person name="Chen L.J."/>
            <person name="Yoshida K."/>
            <person name="Fujiwara S."/>
            <person name="Wang Z.W."/>
            <person name="Zhang Y.Q."/>
            <person name="Mitsuda N."/>
            <person name="Wang M."/>
            <person name="Liu G.H."/>
            <person name="Pecoraro L."/>
            <person name="Huang H.X."/>
            <person name="Xiao X.J."/>
            <person name="Lin M."/>
            <person name="Wu X.Y."/>
            <person name="Wu W.L."/>
            <person name="Chen Y.Y."/>
            <person name="Chang S.B."/>
            <person name="Sakamoto S."/>
            <person name="Ohme-Takagi M."/>
            <person name="Yagi M."/>
            <person name="Zeng S.J."/>
            <person name="Shen C.Y."/>
            <person name="Yeh C.M."/>
            <person name="Luo Y.B."/>
            <person name="Tsai W.C."/>
            <person name="Van de Peer Y."/>
            <person name="Liu Z.J."/>
        </authorList>
    </citation>
    <scope>NUCLEOTIDE SEQUENCE [LARGE SCALE GENOMIC DNA]</scope>
    <source>
        <tissue evidence="4">The whole plant</tissue>
    </source>
</reference>
<evidence type="ECO:0000256" key="1">
    <source>
        <dbReference type="SAM" id="Coils"/>
    </source>
</evidence>